<evidence type="ECO:0000313" key="1">
    <source>
        <dbReference type="EMBL" id="PUE63346.1"/>
    </source>
</evidence>
<dbReference type="SUPFAM" id="SSF63418">
    <property type="entry name" value="MurE/MurF N-terminal domain"/>
    <property type="match status" value="1"/>
</dbReference>
<organism evidence="1 2">
    <name type="scientific">Arcobacter caeni</name>
    <dbReference type="NCBI Taxonomy" id="1912877"/>
    <lineage>
        <taxon>Bacteria</taxon>
        <taxon>Pseudomonadati</taxon>
        <taxon>Campylobacterota</taxon>
        <taxon>Epsilonproteobacteria</taxon>
        <taxon>Campylobacterales</taxon>
        <taxon>Arcobacteraceae</taxon>
        <taxon>Arcobacter</taxon>
    </lineage>
</organism>
<dbReference type="OrthoDB" id="5338390at2"/>
<keyword evidence="2" id="KW-1185">Reference proteome</keyword>
<sequence>MQISSILDIVDGSLLNSPSISFIYSIKTNPKKVKEGDLFIVKDLNDIEMAIKNGAFAIILDNNSPILDNEIAWIKVKNIDDSIIKLIRYKLSILNLEAYFCDKVTYQLLKIYSSNFPKSIKLIPNKLENLFKNIDEIEENDVIFSFNTEILNKIYPENKDFSKITTKLEIENLIEHSLFETSFSHNNIYFSKLKIPSLYLAQFLRVYNFLGGNIDFGKLKLFNNLKPLFIDRNLNFIEFGKSDRFIICQDIKNLYANEILYMKIKYKYAKTIFITSEYTEYLKKDEQINIRNLDELKPILRKLKFNAIYLMGFNYNQVQTYILKSEKRLTLF</sequence>
<dbReference type="RefSeq" id="WP_108561280.1">
    <property type="nucleotide sequence ID" value="NZ_MUXE01000029.1"/>
</dbReference>
<protein>
    <submittedName>
        <fullName evidence="1">Peptidoglycan synthetase</fullName>
    </submittedName>
</protein>
<dbReference type="AlphaFoldDB" id="A0A363CW67"/>
<comment type="caution">
    <text evidence="1">The sequence shown here is derived from an EMBL/GenBank/DDBJ whole genome shotgun (WGS) entry which is preliminary data.</text>
</comment>
<dbReference type="InterPro" id="IPR035911">
    <property type="entry name" value="MurE/MurF_N"/>
</dbReference>
<evidence type="ECO:0000313" key="2">
    <source>
        <dbReference type="Proteomes" id="UP000251135"/>
    </source>
</evidence>
<proteinExistence type="predicted"/>
<name>A0A363CW67_9BACT</name>
<accession>A0A363CW67</accession>
<dbReference type="EMBL" id="MUXE01000029">
    <property type="protein sequence ID" value="PUE63346.1"/>
    <property type="molecule type" value="Genomic_DNA"/>
</dbReference>
<reference evidence="1 2" key="1">
    <citation type="submission" date="2017-02" db="EMBL/GenBank/DDBJ databases">
        <title>Arcobacter caeni sp. nov, a new Arcobacter species isolated from reclaimed water.</title>
        <authorList>
            <person name="Figueras M.J."/>
            <person name="Perez-Cataluna A."/>
            <person name="Salas-Masso N."/>
        </authorList>
    </citation>
    <scope>NUCLEOTIDE SEQUENCE [LARGE SCALE GENOMIC DNA]</scope>
    <source>
        <strain evidence="1 2">RW17-10</strain>
    </source>
</reference>
<dbReference type="Proteomes" id="UP000251135">
    <property type="component" value="Unassembled WGS sequence"/>
</dbReference>
<gene>
    <name evidence="1" type="ORF">B0174_11805</name>
</gene>